<protein>
    <submittedName>
        <fullName evidence="1">Uncharacterized protein</fullName>
    </submittedName>
</protein>
<name>A0ACC2GVB0_DALPE</name>
<comment type="caution">
    <text evidence="1">The sequence shown here is derived from an EMBL/GenBank/DDBJ whole genome shotgun (WGS) entry which is preliminary data.</text>
</comment>
<sequence length="264" mass="27900">MYSSLPRYEITEMENKSRVAVAVIMVMACLGMRADAQIFTGFPPGNFSRAGCGTAKFCAGVPDTCEPFTSNTCTFISATANATQNSTQDFVFQLQGQSSGYVALGLSSTFNATTNESFYVCSNVNPNNPGNISFVSRIKTGLDLTKPSSLNSTLLFGNVSGQNIQCSFAARVPLANDSTATRDARTAFFIAIYNGRVNSDGSLAAATTVVRLSQAVDFSNATTFVSSNLTTTAAPATTAHAIGLYHTLSQVLLILFGGLFVIML</sequence>
<dbReference type="Proteomes" id="UP001157502">
    <property type="component" value="Chromosome 8"/>
</dbReference>
<gene>
    <name evidence="1" type="ORF">DPEC_G00095190</name>
</gene>
<keyword evidence="2" id="KW-1185">Reference proteome</keyword>
<reference evidence="1" key="1">
    <citation type="submission" date="2021-05" db="EMBL/GenBank/DDBJ databases">
        <authorList>
            <person name="Pan Q."/>
            <person name="Jouanno E."/>
            <person name="Zahm M."/>
            <person name="Klopp C."/>
            <person name="Cabau C."/>
            <person name="Louis A."/>
            <person name="Berthelot C."/>
            <person name="Parey E."/>
            <person name="Roest Crollius H."/>
            <person name="Montfort J."/>
            <person name="Robinson-Rechavi M."/>
            <person name="Bouchez O."/>
            <person name="Lampietro C."/>
            <person name="Lopez Roques C."/>
            <person name="Donnadieu C."/>
            <person name="Postlethwait J."/>
            <person name="Bobe J."/>
            <person name="Dillon D."/>
            <person name="Chandos A."/>
            <person name="von Hippel F."/>
            <person name="Guiguen Y."/>
        </authorList>
    </citation>
    <scope>NUCLEOTIDE SEQUENCE</scope>
    <source>
        <strain evidence="1">YG-Jan2019</strain>
    </source>
</reference>
<evidence type="ECO:0000313" key="1">
    <source>
        <dbReference type="EMBL" id="KAJ8007548.1"/>
    </source>
</evidence>
<accession>A0ACC2GVB0</accession>
<evidence type="ECO:0000313" key="2">
    <source>
        <dbReference type="Proteomes" id="UP001157502"/>
    </source>
</evidence>
<dbReference type="EMBL" id="CM055735">
    <property type="protein sequence ID" value="KAJ8007548.1"/>
    <property type="molecule type" value="Genomic_DNA"/>
</dbReference>
<proteinExistence type="predicted"/>
<organism evidence="1 2">
    <name type="scientific">Dallia pectoralis</name>
    <name type="common">Alaska blackfish</name>
    <dbReference type="NCBI Taxonomy" id="75939"/>
    <lineage>
        <taxon>Eukaryota</taxon>
        <taxon>Metazoa</taxon>
        <taxon>Chordata</taxon>
        <taxon>Craniata</taxon>
        <taxon>Vertebrata</taxon>
        <taxon>Euteleostomi</taxon>
        <taxon>Actinopterygii</taxon>
        <taxon>Neopterygii</taxon>
        <taxon>Teleostei</taxon>
        <taxon>Protacanthopterygii</taxon>
        <taxon>Esociformes</taxon>
        <taxon>Umbridae</taxon>
        <taxon>Dallia</taxon>
    </lineage>
</organism>